<evidence type="ECO:0000256" key="1">
    <source>
        <dbReference type="ARBA" id="ARBA00004370"/>
    </source>
</evidence>
<name>A0A3S1BSA2_ELYCH</name>
<dbReference type="GO" id="GO:0004930">
    <property type="term" value="F:G protein-coupled receptor activity"/>
    <property type="evidence" value="ECO:0007669"/>
    <property type="project" value="InterPro"/>
</dbReference>
<feature type="transmembrane region" description="Helical" evidence="5">
    <location>
        <begin position="111"/>
        <end position="127"/>
    </location>
</feature>
<feature type="transmembrane region" description="Helical" evidence="5">
    <location>
        <begin position="167"/>
        <end position="185"/>
    </location>
</feature>
<sequence length="296" mass="33257">FGLLANILNIIIFLKAGAKDSVTILLLSLSASDLLYLTLIVANMSVEAMRLLAPSHIWTFDSSILAVFSYWPAMIAYDFSSYITVSLGIMRCVCVALPIKFKHVVSTTKTIIFVVCLGAIAIIMKLPEMTEYRISCREDPQTNTTTLYLERFNYVQALQVYTILNRAIAYMVYISMVASVIVLIIKLYKASKIRRSCPSDLSDSDPRKPPTQAMSSRDIQLVKSVVLICSIFIVSQSAFLIPSMARLILPNVYDNTILAISAGVTYRILKFLNASVNIFVYYNFNRKYRSIFLSLL</sequence>
<feature type="domain" description="G-protein coupled receptors family 1 profile" evidence="6">
    <location>
        <begin position="5"/>
        <end position="281"/>
    </location>
</feature>
<evidence type="ECO:0000256" key="2">
    <source>
        <dbReference type="ARBA" id="ARBA00022692"/>
    </source>
</evidence>
<dbReference type="EMBL" id="RQTK01000038">
    <property type="protein sequence ID" value="RUS90154.1"/>
    <property type="molecule type" value="Genomic_DNA"/>
</dbReference>
<keyword evidence="8" id="KW-1185">Reference proteome</keyword>
<comment type="subcellular location">
    <subcellularLocation>
        <location evidence="1">Membrane</location>
    </subcellularLocation>
</comment>
<dbReference type="SMART" id="SM01381">
    <property type="entry name" value="7TM_GPCR_Srsx"/>
    <property type="match status" value="1"/>
</dbReference>
<dbReference type="AlphaFoldDB" id="A0A3S1BSA2"/>
<evidence type="ECO:0000256" key="5">
    <source>
        <dbReference type="SAM" id="Phobius"/>
    </source>
</evidence>
<dbReference type="Pfam" id="PF00001">
    <property type="entry name" value="7tm_1"/>
    <property type="match status" value="1"/>
</dbReference>
<accession>A0A3S1BSA2</accession>
<evidence type="ECO:0000256" key="3">
    <source>
        <dbReference type="ARBA" id="ARBA00022989"/>
    </source>
</evidence>
<evidence type="ECO:0000313" key="7">
    <source>
        <dbReference type="EMBL" id="RUS90154.1"/>
    </source>
</evidence>
<dbReference type="PANTHER" id="PTHR46641">
    <property type="entry name" value="FMRFAMIDE RECEPTOR-RELATED"/>
    <property type="match status" value="1"/>
</dbReference>
<evidence type="ECO:0000256" key="4">
    <source>
        <dbReference type="ARBA" id="ARBA00023136"/>
    </source>
</evidence>
<dbReference type="InterPro" id="IPR017452">
    <property type="entry name" value="GPCR_Rhodpsn_7TM"/>
</dbReference>
<protein>
    <recommendedName>
        <fullName evidence="6">G-protein coupled receptors family 1 profile domain-containing protein</fullName>
    </recommendedName>
</protein>
<evidence type="ECO:0000313" key="8">
    <source>
        <dbReference type="Proteomes" id="UP000271974"/>
    </source>
</evidence>
<organism evidence="7 8">
    <name type="scientific">Elysia chlorotica</name>
    <name type="common">Eastern emerald elysia</name>
    <name type="synonym">Sea slug</name>
    <dbReference type="NCBI Taxonomy" id="188477"/>
    <lineage>
        <taxon>Eukaryota</taxon>
        <taxon>Metazoa</taxon>
        <taxon>Spiralia</taxon>
        <taxon>Lophotrochozoa</taxon>
        <taxon>Mollusca</taxon>
        <taxon>Gastropoda</taxon>
        <taxon>Heterobranchia</taxon>
        <taxon>Euthyneura</taxon>
        <taxon>Panpulmonata</taxon>
        <taxon>Sacoglossa</taxon>
        <taxon>Placobranchoidea</taxon>
        <taxon>Plakobranchidae</taxon>
        <taxon>Elysia</taxon>
    </lineage>
</organism>
<feature type="non-terminal residue" evidence="7">
    <location>
        <position position="1"/>
    </location>
</feature>
<feature type="transmembrane region" description="Helical" evidence="5">
    <location>
        <begin position="224"/>
        <end position="245"/>
    </location>
</feature>
<feature type="non-terminal residue" evidence="7">
    <location>
        <position position="296"/>
    </location>
</feature>
<proteinExistence type="predicted"/>
<keyword evidence="3 5" id="KW-1133">Transmembrane helix</keyword>
<evidence type="ECO:0000259" key="6">
    <source>
        <dbReference type="PROSITE" id="PS50262"/>
    </source>
</evidence>
<dbReference type="InterPro" id="IPR000276">
    <property type="entry name" value="GPCR_Rhodpsn"/>
</dbReference>
<dbReference type="GO" id="GO:0016020">
    <property type="term" value="C:membrane"/>
    <property type="evidence" value="ECO:0007669"/>
    <property type="project" value="UniProtKB-SubCell"/>
</dbReference>
<reference evidence="7 8" key="1">
    <citation type="submission" date="2019-01" db="EMBL/GenBank/DDBJ databases">
        <title>A draft genome assembly of the solar-powered sea slug Elysia chlorotica.</title>
        <authorList>
            <person name="Cai H."/>
            <person name="Li Q."/>
            <person name="Fang X."/>
            <person name="Li J."/>
            <person name="Curtis N.E."/>
            <person name="Altenburger A."/>
            <person name="Shibata T."/>
            <person name="Feng M."/>
            <person name="Maeda T."/>
            <person name="Schwartz J.A."/>
            <person name="Shigenobu S."/>
            <person name="Lundholm N."/>
            <person name="Nishiyama T."/>
            <person name="Yang H."/>
            <person name="Hasebe M."/>
            <person name="Li S."/>
            <person name="Pierce S.K."/>
            <person name="Wang J."/>
        </authorList>
    </citation>
    <scope>NUCLEOTIDE SEQUENCE [LARGE SCALE GENOMIC DNA]</scope>
    <source>
        <strain evidence="7">EC2010</strain>
        <tissue evidence="7">Whole organism of an adult</tissue>
    </source>
</reference>
<dbReference type="SUPFAM" id="SSF81321">
    <property type="entry name" value="Family A G protein-coupled receptor-like"/>
    <property type="match status" value="1"/>
</dbReference>
<dbReference type="Proteomes" id="UP000271974">
    <property type="component" value="Unassembled WGS sequence"/>
</dbReference>
<gene>
    <name evidence="7" type="ORF">EGW08_002033</name>
</gene>
<feature type="transmembrane region" description="Helical" evidence="5">
    <location>
        <begin position="257"/>
        <end position="282"/>
    </location>
</feature>
<keyword evidence="4 5" id="KW-0472">Membrane</keyword>
<dbReference type="PROSITE" id="PS50262">
    <property type="entry name" value="G_PROTEIN_RECEP_F1_2"/>
    <property type="match status" value="1"/>
</dbReference>
<dbReference type="PANTHER" id="PTHR46641:SF2">
    <property type="entry name" value="FMRFAMIDE RECEPTOR"/>
    <property type="match status" value="1"/>
</dbReference>
<keyword evidence="2 5" id="KW-0812">Transmembrane</keyword>
<dbReference type="Gene3D" id="1.20.1070.10">
    <property type="entry name" value="Rhodopsin 7-helix transmembrane proteins"/>
    <property type="match status" value="1"/>
</dbReference>
<comment type="caution">
    <text evidence="7">The sequence shown here is derived from an EMBL/GenBank/DDBJ whole genome shotgun (WGS) entry which is preliminary data.</text>
</comment>
<feature type="transmembrane region" description="Helical" evidence="5">
    <location>
        <begin position="24"/>
        <end position="44"/>
    </location>
</feature>
<dbReference type="OrthoDB" id="6148240at2759"/>
<dbReference type="InterPro" id="IPR052954">
    <property type="entry name" value="GPCR-Ligand_Int"/>
</dbReference>